<dbReference type="Gene3D" id="1.20.1290.10">
    <property type="entry name" value="AhpD-like"/>
    <property type="match status" value="1"/>
</dbReference>
<organism evidence="1 2">
    <name type="scientific">Moniliophthora roreri</name>
    <name type="common">Frosty pod rot fungus</name>
    <name type="synonym">Monilia roreri</name>
    <dbReference type="NCBI Taxonomy" id="221103"/>
    <lineage>
        <taxon>Eukaryota</taxon>
        <taxon>Fungi</taxon>
        <taxon>Dikarya</taxon>
        <taxon>Basidiomycota</taxon>
        <taxon>Agaricomycotina</taxon>
        <taxon>Agaricomycetes</taxon>
        <taxon>Agaricomycetidae</taxon>
        <taxon>Agaricales</taxon>
        <taxon>Marasmiineae</taxon>
        <taxon>Marasmiaceae</taxon>
        <taxon>Moniliophthora</taxon>
    </lineage>
</organism>
<dbReference type="InterPro" id="IPR029032">
    <property type="entry name" value="AhpD-like"/>
</dbReference>
<evidence type="ECO:0000313" key="2">
    <source>
        <dbReference type="Proteomes" id="UP000054988"/>
    </source>
</evidence>
<evidence type="ECO:0000313" key="1">
    <source>
        <dbReference type="EMBL" id="KTB34695.1"/>
    </source>
</evidence>
<dbReference type="AlphaFoldDB" id="A0A0W0FEB8"/>
<reference evidence="1 2" key="1">
    <citation type="submission" date="2015-12" db="EMBL/GenBank/DDBJ databases">
        <title>Draft genome sequence of Moniliophthora roreri, the causal agent of frosty pod rot of cacao.</title>
        <authorList>
            <person name="Aime M.C."/>
            <person name="Diaz-Valderrama J.R."/>
            <person name="Kijpornyongpan T."/>
            <person name="Phillips-Mora W."/>
        </authorList>
    </citation>
    <scope>NUCLEOTIDE SEQUENCE [LARGE SCALE GENOMIC DNA]</scope>
    <source>
        <strain evidence="1 2">MCA 2952</strain>
    </source>
</reference>
<dbReference type="InterPro" id="IPR052999">
    <property type="entry name" value="PTS1_Protein"/>
</dbReference>
<dbReference type="Proteomes" id="UP000054988">
    <property type="component" value="Unassembled WGS sequence"/>
</dbReference>
<sequence length="267" mass="29421">MSAATCITPSFLRRMQGIYPPSSSGKVWKNPWYILASVAFSAANEPEGVPIVFQYALQGVEGKDRMTLARKTRDAIFKSGLTSGYSKAINSLVALDAVMPEELKERQVLRDTSKSIAAHAASGKAFFEELYGDTAIEVQGLLDRVYPDLGWFSNAIGYGLTYSFYSSLQNQQVLTTLETSYTLVAALISNDTPRQINWHLAGARRIGASLEEVRAAREIAMQCSELVGVRWKEGVPEVMDVVVKESKRVREEREEAIPAGVHVQPAI</sequence>
<dbReference type="SUPFAM" id="SSF69118">
    <property type="entry name" value="AhpD-like"/>
    <property type="match status" value="1"/>
</dbReference>
<protein>
    <recommendedName>
        <fullName evidence="3">Carboxymuconolactone decarboxylase-like domain-containing protein</fullName>
    </recommendedName>
</protein>
<gene>
    <name evidence="1" type="ORF">WG66_12715</name>
</gene>
<evidence type="ECO:0008006" key="3">
    <source>
        <dbReference type="Google" id="ProtNLM"/>
    </source>
</evidence>
<dbReference type="PANTHER" id="PTHR28180">
    <property type="entry name" value="CONSERVED MITOCHONDRIAL PROTEIN-RELATED"/>
    <property type="match status" value="1"/>
</dbReference>
<dbReference type="EMBL" id="LATX01002049">
    <property type="protein sequence ID" value="KTB34695.1"/>
    <property type="molecule type" value="Genomic_DNA"/>
</dbReference>
<accession>A0A0W0FEB8</accession>
<dbReference type="eggNOG" id="ENOG502RCP9">
    <property type="taxonomic scope" value="Eukaryota"/>
</dbReference>
<name>A0A0W0FEB8_MONRR</name>
<proteinExistence type="predicted"/>
<comment type="caution">
    <text evidence="1">The sequence shown here is derived from an EMBL/GenBank/DDBJ whole genome shotgun (WGS) entry which is preliminary data.</text>
</comment>